<evidence type="ECO:0000313" key="2">
    <source>
        <dbReference type="EMBL" id="KAL2808288.1"/>
    </source>
</evidence>
<proteinExistence type="predicted"/>
<reference evidence="2 3" key="1">
    <citation type="submission" date="2024-07" db="EMBL/GenBank/DDBJ databases">
        <title>Section-level genome sequencing and comparative genomics of Aspergillus sections Usti and Cavernicolus.</title>
        <authorList>
            <consortium name="Lawrence Berkeley National Laboratory"/>
            <person name="Nybo J.L."/>
            <person name="Vesth T.C."/>
            <person name="Theobald S."/>
            <person name="Frisvad J.C."/>
            <person name="Larsen T.O."/>
            <person name="Kjaerboelling I."/>
            <person name="Rothschild-Mancinelli K."/>
            <person name="Lyhne E.K."/>
            <person name="Kogle M.E."/>
            <person name="Barry K."/>
            <person name="Clum A."/>
            <person name="Na H."/>
            <person name="Ledsgaard L."/>
            <person name="Lin J."/>
            <person name="Lipzen A."/>
            <person name="Kuo A."/>
            <person name="Riley R."/>
            <person name="Mondo S."/>
            <person name="Labutti K."/>
            <person name="Haridas S."/>
            <person name="Pangalinan J."/>
            <person name="Salamov A.A."/>
            <person name="Simmons B.A."/>
            <person name="Magnuson J.K."/>
            <person name="Chen J."/>
            <person name="Drula E."/>
            <person name="Henrissat B."/>
            <person name="Wiebenga A."/>
            <person name="Lubbers R.J."/>
            <person name="Gomes A.C."/>
            <person name="Makela M.R."/>
            <person name="Stajich J."/>
            <person name="Grigoriev I.V."/>
            <person name="Mortensen U.H."/>
            <person name="De Vries R.P."/>
            <person name="Baker S.E."/>
            <person name="Andersen M.R."/>
        </authorList>
    </citation>
    <scope>NUCLEOTIDE SEQUENCE [LARGE SCALE GENOMIC DNA]</scope>
    <source>
        <strain evidence="2 3">CBS 588.65</strain>
    </source>
</reference>
<gene>
    <name evidence="2" type="ORF">BJX63DRAFT_409750</name>
</gene>
<dbReference type="EMBL" id="JBFXLT010000116">
    <property type="protein sequence ID" value="KAL2808288.1"/>
    <property type="molecule type" value="Genomic_DNA"/>
</dbReference>
<accession>A0ABR4H0D5</accession>
<keyword evidence="3" id="KW-1185">Reference proteome</keyword>
<sequence>MPMLWSAEANAKLLVGMIAQLKGQAVKLDYRKLAKHMGPECNAKSVMNQFTKLRRQAAEAVNDTGDEGQTDDVDNQTETDAAAKPAPKKRHAGGASGKNTTAKKKKSVEMNADKEEGEAMYADMEVERESDQLGSIEGASRQQKGYCEDEY</sequence>
<feature type="region of interest" description="Disordered" evidence="1">
    <location>
        <begin position="57"/>
        <end position="151"/>
    </location>
</feature>
<protein>
    <submittedName>
        <fullName evidence="2">Uncharacterized protein</fullName>
    </submittedName>
</protein>
<evidence type="ECO:0000313" key="3">
    <source>
        <dbReference type="Proteomes" id="UP001610334"/>
    </source>
</evidence>
<feature type="compositionally biased region" description="Acidic residues" evidence="1">
    <location>
        <begin position="64"/>
        <end position="77"/>
    </location>
</feature>
<dbReference type="Proteomes" id="UP001610334">
    <property type="component" value="Unassembled WGS sequence"/>
</dbReference>
<name>A0ABR4H0D5_9EURO</name>
<organism evidence="2 3">
    <name type="scientific">Aspergillus granulosus</name>
    <dbReference type="NCBI Taxonomy" id="176169"/>
    <lineage>
        <taxon>Eukaryota</taxon>
        <taxon>Fungi</taxon>
        <taxon>Dikarya</taxon>
        <taxon>Ascomycota</taxon>
        <taxon>Pezizomycotina</taxon>
        <taxon>Eurotiomycetes</taxon>
        <taxon>Eurotiomycetidae</taxon>
        <taxon>Eurotiales</taxon>
        <taxon>Aspergillaceae</taxon>
        <taxon>Aspergillus</taxon>
        <taxon>Aspergillus subgen. Nidulantes</taxon>
    </lineage>
</organism>
<evidence type="ECO:0000256" key="1">
    <source>
        <dbReference type="SAM" id="MobiDB-lite"/>
    </source>
</evidence>
<comment type="caution">
    <text evidence="2">The sequence shown here is derived from an EMBL/GenBank/DDBJ whole genome shotgun (WGS) entry which is preliminary data.</text>
</comment>